<evidence type="ECO:0000256" key="10">
    <source>
        <dbReference type="RuleBase" id="RU003983"/>
    </source>
</evidence>
<dbReference type="CDD" id="cd07325">
    <property type="entry name" value="M48_Ste24p_like"/>
    <property type="match status" value="1"/>
</dbReference>
<protein>
    <submittedName>
        <fullName evidence="12">M48 family metalloprotease</fullName>
    </submittedName>
</protein>
<evidence type="ECO:0000313" key="13">
    <source>
        <dbReference type="Proteomes" id="UP000473325"/>
    </source>
</evidence>
<reference evidence="12 13" key="1">
    <citation type="submission" date="2019-12" db="EMBL/GenBank/DDBJ databases">
        <authorList>
            <person name="Kun Z."/>
        </authorList>
    </citation>
    <scope>NUCLEOTIDE SEQUENCE [LARGE SCALE GENOMIC DNA]</scope>
    <source>
        <strain evidence="12 13">YIM 123512</strain>
    </source>
</reference>
<evidence type="ECO:0000256" key="1">
    <source>
        <dbReference type="ARBA" id="ARBA00022475"/>
    </source>
</evidence>
<proteinExistence type="inferred from homology"/>
<feature type="domain" description="Peptidase M48" evidence="11">
    <location>
        <begin position="69"/>
        <end position="264"/>
    </location>
</feature>
<dbReference type="InterPro" id="IPR050083">
    <property type="entry name" value="HtpX_protease"/>
</dbReference>
<dbReference type="AlphaFoldDB" id="A0A6L7EQW2"/>
<evidence type="ECO:0000256" key="2">
    <source>
        <dbReference type="ARBA" id="ARBA00022670"/>
    </source>
</evidence>
<sequence length="340" mass="37250">MTSQPARSRTSLTGISSRAWEHPADRGALVALRKLKGFDSVLKAVSGLVSERRVRLEYLGSGVRVDDRQFAGIHRLVAEVGRVLDVAELPEVFVVNQPFTGAMTIGMDKPIVVLHSALLDLFTEEELRFVVAHEIGHALSGHAVYRTLLMRLLELSGVWGAVPGGALGVRVIIAALYEWQRKSELSADRAGLLATQDPAVAFRVHMKLASGSGDLSELDQTSFFAQGQEYLDTSDVRDSVLKLMLVERTTHPYAAVRAAELRRWVDSGDYTRVLGGDYPRREDDASASMTDAARAAAASYADTFRQTQDALGNLVHEVAGFLGSAKIWFDEQLRRTRGSD</sequence>
<dbReference type="EMBL" id="WUEK01000005">
    <property type="protein sequence ID" value="MXG89693.1"/>
    <property type="molecule type" value="Genomic_DNA"/>
</dbReference>
<organism evidence="12 13">
    <name type="scientific">Nocardioides flavescens</name>
    <dbReference type="NCBI Taxonomy" id="2691959"/>
    <lineage>
        <taxon>Bacteria</taxon>
        <taxon>Bacillati</taxon>
        <taxon>Actinomycetota</taxon>
        <taxon>Actinomycetes</taxon>
        <taxon>Propionibacteriales</taxon>
        <taxon>Nocardioidaceae</taxon>
        <taxon>Nocardioides</taxon>
    </lineage>
</organism>
<dbReference type="PANTHER" id="PTHR43221:SF3">
    <property type="entry name" value="SLL1280 PROTEIN"/>
    <property type="match status" value="1"/>
</dbReference>
<comment type="caution">
    <text evidence="12">The sequence shown here is derived from an EMBL/GenBank/DDBJ whole genome shotgun (WGS) entry which is preliminary data.</text>
</comment>
<keyword evidence="5 10" id="KW-0378">Hydrolase</keyword>
<evidence type="ECO:0000259" key="11">
    <source>
        <dbReference type="Pfam" id="PF01435"/>
    </source>
</evidence>
<evidence type="ECO:0000256" key="8">
    <source>
        <dbReference type="ARBA" id="ARBA00023049"/>
    </source>
</evidence>
<dbReference type="InterPro" id="IPR001915">
    <property type="entry name" value="Peptidase_M48"/>
</dbReference>
<keyword evidence="7" id="KW-1133">Transmembrane helix</keyword>
<keyword evidence="3" id="KW-0812">Transmembrane</keyword>
<dbReference type="Pfam" id="PF01435">
    <property type="entry name" value="Peptidase_M48"/>
    <property type="match status" value="1"/>
</dbReference>
<evidence type="ECO:0000256" key="5">
    <source>
        <dbReference type="ARBA" id="ARBA00022801"/>
    </source>
</evidence>
<evidence type="ECO:0000313" key="12">
    <source>
        <dbReference type="EMBL" id="MXG89693.1"/>
    </source>
</evidence>
<evidence type="ECO:0000256" key="4">
    <source>
        <dbReference type="ARBA" id="ARBA00022723"/>
    </source>
</evidence>
<accession>A0A6L7EQW2</accession>
<dbReference type="Gene3D" id="3.30.2010.10">
    <property type="entry name" value="Metalloproteases ('zincins'), catalytic domain"/>
    <property type="match status" value="1"/>
</dbReference>
<keyword evidence="8 10" id="KW-0482">Metalloprotease</keyword>
<evidence type="ECO:0000256" key="7">
    <source>
        <dbReference type="ARBA" id="ARBA00022989"/>
    </source>
</evidence>
<dbReference type="Proteomes" id="UP000473325">
    <property type="component" value="Unassembled WGS sequence"/>
</dbReference>
<dbReference type="PANTHER" id="PTHR43221">
    <property type="entry name" value="PROTEASE HTPX"/>
    <property type="match status" value="1"/>
</dbReference>
<evidence type="ECO:0000256" key="9">
    <source>
        <dbReference type="ARBA" id="ARBA00023136"/>
    </source>
</evidence>
<keyword evidence="9" id="KW-0472">Membrane</keyword>
<evidence type="ECO:0000256" key="3">
    <source>
        <dbReference type="ARBA" id="ARBA00022692"/>
    </source>
</evidence>
<dbReference type="RefSeq" id="WP_160877429.1">
    <property type="nucleotide sequence ID" value="NZ_WUEK01000005.1"/>
</dbReference>
<keyword evidence="13" id="KW-1185">Reference proteome</keyword>
<name>A0A6L7EQW2_9ACTN</name>
<dbReference type="GO" id="GO:0046872">
    <property type="term" value="F:metal ion binding"/>
    <property type="evidence" value="ECO:0007669"/>
    <property type="project" value="UniProtKB-KW"/>
</dbReference>
<keyword evidence="4" id="KW-0479">Metal-binding</keyword>
<gene>
    <name evidence="12" type="ORF">GRQ65_09035</name>
</gene>
<keyword evidence="2 10" id="KW-0645">Protease</keyword>
<dbReference type="GO" id="GO:0004222">
    <property type="term" value="F:metalloendopeptidase activity"/>
    <property type="evidence" value="ECO:0007669"/>
    <property type="project" value="InterPro"/>
</dbReference>
<keyword evidence="1" id="KW-1003">Cell membrane</keyword>
<keyword evidence="6 10" id="KW-0862">Zinc</keyword>
<evidence type="ECO:0000256" key="6">
    <source>
        <dbReference type="ARBA" id="ARBA00022833"/>
    </source>
</evidence>
<dbReference type="GO" id="GO:0006508">
    <property type="term" value="P:proteolysis"/>
    <property type="evidence" value="ECO:0007669"/>
    <property type="project" value="UniProtKB-KW"/>
</dbReference>
<comment type="similarity">
    <text evidence="10">Belongs to the peptidase M48 family.</text>
</comment>
<comment type="cofactor">
    <cofactor evidence="10">
        <name>Zn(2+)</name>
        <dbReference type="ChEBI" id="CHEBI:29105"/>
    </cofactor>
    <text evidence="10">Binds 1 zinc ion per subunit.</text>
</comment>